<comment type="caution">
    <text evidence="6">The sequence shown here is derived from an EMBL/GenBank/DDBJ whole genome shotgun (WGS) entry which is preliminary data.</text>
</comment>
<evidence type="ECO:0000256" key="4">
    <source>
        <dbReference type="ARBA" id="ARBA00023163"/>
    </source>
</evidence>
<evidence type="ECO:0000256" key="2">
    <source>
        <dbReference type="ARBA" id="ARBA00023015"/>
    </source>
</evidence>
<dbReference type="FunFam" id="1.10.10.10:FF:000001">
    <property type="entry name" value="LysR family transcriptional regulator"/>
    <property type="match status" value="1"/>
</dbReference>
<evidence type="ECO:0000313" key="6">
    <source>
        <dbReference type="EMBL" id="MBB6694299.1"/>
    </source>
</evidence>
<dbReference type="Gene3D" id="3.40.190.290">
    <property type="match status" value="1"/>
</dbReference>
<dbReference type="GO" id="GO:0003700">
    <property type="term" value="F:DNA-binding transcription factor activity"/>
    <property type="evidence" value="ECO:0007669"/>
    <property type="project" value="InterPro"/>
</dbReference>
<keyword evidence="4" id="KW-0804">Transcription</keyword>
<dbReference type="InterPro" id="IPR000847">
    <property type="entry name" value="LysR_HTH_N"/>
</dbReference>
<dbReference type="AlphaFoldDB" id="A0A841U3F3"/>
<dbReference type="GO" id="GO:0003677">
    <property type="term" value="F:DNA binding"/>
    <property type="evidence" value="ECO:0007669"/>
    <property type="project" value="UniProtKB-KW"/>
</dbReference>
<dbReference type="Proteomes" id="UP000553776">
    <property type="component" value="Unassembled WGS sequence"/>
</dbReference>
<dbReference type="InterPro" id="IPR036390">
    <property type="entry name" value="WH_DNA-bd_sf"/>
</dbReference>
<organism evidence="6 7">
    <name type="scientific">Cohnella xylanilytica</name>
    <dbReference type="NCBI Taxonomy" id="557555"/>
    <lineage>
        <taxon>Bacteria</taxon>
        <taxon>Bacillati</taxon>
        <taxon>Bacillota</taxon>
        <taxon>Bacilli</taxon>
        <taxon>Bacillales</taxon>
        <taxon>Paenibacillaceae</taxon>
        <taxon>Cohnella</taxon>
    </lineage>
</organism>
<dbReference type="Gene3D" id="1.10.10.10">
    <property type="entry name" value="Winged helix-like DNA-binding domain superfamily/Winged helix DNA-binding domain"/>
    <property type="match status" value="1"/>
</dbReference>
<dbReference type="InterPro" id="IPR005119">
    <property type="entry name" value="LysR_subst-bd"/>
</dbReference>
<dbReference type="InterPro" id="IPR036388">
    <property type="entry name" value="WH-like_DNA-bd_sf"/>
</dbReference>
<sequence>MELLQLHYFRTVARLEHMTRASQELRIAQPALSKTISRLEEDLGVPLFDRQNRQIKLNPFGKAFLRKVETALSALEEGKREVADLAGTERGVIRLATTTLSRLSGSLAAFRELHPDVNFRIVQISPAAEDEMVRLLEEGEVDLGFTAASLGREGIGEIPVLKAEICLAVPKGHRLEGRESIRLEEAAGEPFVEYKEGHPFRKINEEFSRRAGLERNVVCEIEEPAALESLVLAGLGVAFVPACPGDEKSRLSLVRIAAPVCSREFTVAWLEKRYLSLAAREFKRFLGEYFAKLGMPAAEAAPVGASFR</sequence>
<evidence type="ECO:0000256" key="3">
    <source>
        <dbReference type="ARBA" id="ARBA00023125"/>
    </source>
</evidence>
<dbReference type="Pfam" id="PF00126">
    <property type="entry name" value="HTH_1"/>
    <property type="match status" value="1"/>
</dbReference>
<gene>
    <name evidence="6" type="ORF">H7B90_23165</name>
</gene>
<dbReference type="RefSeq" id="WP_185138272.1">
    <property type="nucleotide sequence ID" value="NZ_JACJVR010000089.1"/>
</dbReference>
<dbReference type="Pfam" id="PF03466">
    <property type="entry name" value="LysR_substrate"/>
    <property type="match status" value="1"/>
</dbReference>
<keyword evidence="7" id="KW-1185">Reference proteome</keyword>
<dbReference type="GO" id="GO:0005829">
    <property type="term" value="C:cytosol"/>
    <property type="evidence" value="ECO:0007669"/>
    <property type="project" value="TreeGrafter"/>
</dbReference>
<accession>A0A841U3F3</accession>
<comment type="similarity">
    <text evidence="1">Belongs to the LysR transcriptional regulatory family.</text>
</comment>
<dbReference type="SUPFAM" id="SSF46785">
    <property type="entry name" value="Winged helix' DNA-binding domain"/>
    <property type="match status" value="1"/>
</dbReference>
<name>A0A841U3F3_9BACL</name>
<evidence type="ECO:0000313" key="7">
    <source>
        <dbReference type="Proteomes" id="UP000553776"/>
    </source>
</evidence>
<keyword evidence="3" id="KW-0238">DNA-binding</keyword>
<dbReference type="PANTHER" id="PTHR30419">
    <property type="entry name" value="HTH-TYPE TRANSCRIPTIONAL REGULATOR YBHD"/>
    <property type="match status" value="1"/>
</dbReference>
<proteinExistence type="inferred from homology"/>
<reference evidence="6 7" key="1">
    <citation type="submission" date="2020-08" db="EMBL/GenBank/DDBJ databases">
        <title>Cohnella phylogeny.</title>
        <authorList>
            <person name="Dunlap C."/>
        </authorList>
    </citation>
    <scope>NUCLEOTIDE SEQUENCE [LARGE SCALE GENOMIC DNA]</scope>
    <source>
        <strain evidence="6 7">DSM 25239</strain>
    </source>
</reference>
<evidence type="ECO:0000259" key="5">
    <source>
        <dbReference type="PROSITE" id="PS50931"/>
    </source>
</evidence>
<protein>
    <submittedName>
        <fullName evidence="6">LysR family transcriptional regulator</fullName>
    </submittedName>
</protein>
<dbReference type="EMBL" id="JACJVR010000089">
    <property type="protein sequence ID" value="MBB6694299.1"/>
    <property type="molecule type" value="Genomic_DNA"/>
</dbReference>
<dbReference type="PANTHER" id="PTHR30419:SF28">
    <property type="entry name" value="HTH-TYPE TRANSCRIPTIONAL REGULATOR BSDA"/>
    <property type="match status" value="1"/>
</dbReference>
<evidence type="ECO:0000256" key="1">
    <source>
        <dbReference type="ARBA" id="ARBA00009437"/>
    </source>
</evidence>
<dbReference type="SUPFAM" id="SSF53850">
    <property type="entry name" value="Periplasmic binding protein-like II"/>
    <property type="match status" value="1"/>
</dbReference>
<dbReference type="PROSITE" id="PS50931">
    <property type="entry name" value="HTH_LYSR"/>
    <property type="match status" value="1"/>
</dbReference>
<keyword evidence="2" id="KW-0805">Transcription regulation</keyword>
<feature type="domain" description="HTH lysR-type" evidence="5">
    <location>
        <begin position="1"/>
        <end position="58"/>
    </location>
</feature>
<dbReference type="InterPro" id="IPR050950">
    <property type="entry name" value="HTH-type_LysR_regulators"/>
</dbReference>
<dbReference type="PRINTS" id="PR00039">
    <property type="entry name" value="HTHLYSR"/>
</dbReference>